<evidence type="ECO:0000313" key="12">
    <source>
        <dbReference type="Proteomes" id="UP000218811"/>
    </source>
</evidence>
<evidence type="ECO:0000259" key="9">
    <source>
        <dbReference type="PROSITE" id="PS51192"/>
    </source>
</evidence>
<feature type="region of interest" description="Disordered" evidence="8">
    <location>
        <begin position="509"/>
        <end position="593"/>
    </location>
</feature>
<dbReference type="GO" id="GO:0005737">
    <property type="term" value="C:cytoplasm"/>
    <property type="evidence" value="ECO:0007669"/>
    <property type="project" value="TreeGrafter"/>
</dbReference>
<dbReference type="EMBL" id="KB468053">
    <property type="protein sequence ID" value="PCH40269.1"/>
    <property type="molecule type" value="Genomic_DNA"/>
</dbReference>
<evidence type="ECO:0000256" key="4">
    <source>
        <dbReference type="ARBA" id="ARBA00022806"/>
    </source>
</evidence>
<comment type="catalytic activity">
    <reaction evidence="7">
        <text>ATP + H2O = ADP + phosphate + H(+)</text>
        <dbReference type="Rhea" id="RHEA:13065"/>
        <dbReference type="ChEBI" id="CHEBI:15377"/>
        <dbReference type="ChEBI" id="CHEBI:15378"/>
        <dbReference type="ChEBI" id="CHEBI:30616"/>
        <dbReference type="ChEBI" id="CHEBI:43474"/>
        <dbReference type="ChEBI" id="CHEBI:456216"/>
    </reaction>
</comment>
<evidence type="ECO:0000256" key="8">
    <source>
        <dbReference type="SAM" id="MobiDB-lite"/>
    </source>
</evidence>
<gene>
    <name evidence="11" type="ORF">WOLCODRAFT_88588</name>
</gene>
<feature type="domain" description="Helicase C-terminal" evidence="10">
    <location>
        <begin position="247"/>
        <end position="405"/>
    </location>
</feature>
<proteinExistence type="inferred from homology"/>
<feature type="domain" description="Helicase ATP-binding" evidence="9">
    <location>
        <begin position="46"/>
        <end position="216"/>
    </location>
</feature>
<evidence type="ECO:0000256" key="5">
    <source>
        <dbReference type="ARBA" id="ARBA00022840"/>
    </source>
</evidence>
<dbReference type="STRING" id="742152.A0A2H3JN87"/>
<dbReference type="GO" id="GO:0009378">
    <property type="term" value="F:four-way junction helicase activity"/>
    <property type="evidence" value="ECO:0007669"/>
    <property type="project" value="TreeGrafter"/>
</dbReference>
<comment type="catalytic activity">
    <reaction evidence="6 7">
        <text>Couples ATP hydrolysis with the unwinding of duplex DNA by translocating in the 3'-5' direction.</text>
        <dbReference type="EC" id="5.6.2.4"/>
    </reaction>
</comment>
<evidence type="ECO:0000256" key="6">
    <source>
        <dbReference type="ARBA" id="ARBA00034617"/>
    </source>
</evidence>
<dbReference type="SMART" id="SM00490">
    <property type="entry name" value="HELICc"/>
    <property type="match status" value="1"/>
</dbReference>
<organism evidence="11 12">
    <name type="scientific">Wolfiporia cocos (strain MD-104)</name>
    <name type="common">Brown rot fungus</name>
    <dbReference type="NCBI Taxonomy" id="742152"/>
    <lineage>
        <taxon>Eukaryota</taxon>
        <taxon>Fungi</taxon>
        <taxon>Dikarya</taxon>
        <taxon>Basidiomycota</taxon>
        <taxon>Agaricomycotina</taxon>
        <taxon>Agaricomycetes</taxon>
        <taxon>Polyporales</taxon>
        <taxon>Phaeolaceae</taxon>
        <taxon>Wolfiporia</taxon>
    </lineage>
</organism>
<dbReference type="InterPro" id="IPR011545">
    <property type="entry name" value="DEAD/DEAH_box_helicase_dom"/>
</dbReference>
<dbReference type="CDD" id="cd17920">
    <property type="entry name" value="DEXHc_RecQ"/>
    <property type="match status" value="1"/>
</dbReference>
<dbReference type="GO" id="GO:0003676">
    <property type="term" value="F:nucleic acid binding"/>
    <property type="evidence" value="ECO:0007669"/>
    <property type="project" value="InterPro"/>
</dbReference>
<keyword evidence="12" id="KW-1185">Reference proteome</keyword>
<reference evidence="11 12" key="1">
    <citation type="journal article" date="2012" name="Science">
        <title>The Paleozoic origin of enzymatic lignin decomposition reconstructed from 31 fungal genomes.</title>
        <authorList>
            <person name="Floudas D."/>
            <person name="Binder M."/>
            <person name="Riley R."/>
            <person name="Barry K."/>
            <person name="Blanchette R.A."/>
            <person name="Henrissat B."/>
            <person name="Martinez A.T."/>
            <person name="Otillar R."/>
            <person name="Spatafora J.W."/>
            <person name="Yadav J.S."/>
            <person name="Aerts A."/>
            <person name="Benoit I."/>
            <person name="Boyd A."/>
            <person name="Carlson A."/>
            <person name="Copeland A."/>
            <person name="Coutinho P.M."/>
            <person name="de Vries R.P."/>
            <person name="Ferreira P."/>
            <person name="Findley K."/>
            <person name="Foster B."/>
            <person name="Gaskell J."/>
            <person name="Glotzer D."/>
            <person name="Gorecki P."/>
            <person name="Heitman J."/>
            <person name="Hesse C."/>
            <person name="Hori C."/>
            <person name="Igarashi K."/>
            <person name="Jurgens J.A."/>
            <person name="Kallen N."/>
            <person name="Kersten P."/>
            <person name="Kohler A."/>
            <person name="Kuees U."/>
            <person name="Kumar T.K.A."/>
            <person name="Kuo A."/>
            <person name="LaButti K."/>
            <person name="Larrondo L.F."/>
            <person name="Lindquist E."/>
            <person name="Ling A."/>
            <person name="Lombard V."/>
            <person name="Lucas S."/>
            <person name="Lundell T."/>
            <person name="Martin R."/>
            <person name="McLaughlin D.J."/>
            <person name="Morgenstern I."/>
            <person name="Morin E."/>
            <person name="Murat C."/>
            <person name="Nagy L.G."/>
            <person name="Nolan M."/>
            <person name="Ohm R.A."/>
            <person name="Patyshakuliyeva A."/>
            <person name="Rokas A."/>
            <person name="Ruiz-Duenas F.J."/>
            <person name="Sabat G."/>
            <person name="Salamov A."/>
            <person name="Samejima M."/>
            <person name="Schmutz J."/>
            <person name="Slot J.C."/>
            <person name="St John F."/>
            <person name="Stenlid J."/>
            <person name="Sun H."/>
            <person name="Sun S."/>
            <person name="Syed K."/>
            <person name="Tsang A."/>
            <person name="Wiebenga A."/>
            <person name="Young D."/>
            <person name="Pisabarro A."/>
            <person name="Eastwood D.C."/>
            <person name="Martin F."/>
            <person name="Cullen D."/>
            <person name="Grigoriev I.V."/>
            <person name="Hibbett D.S."/>
        </authorList>
    </citation>
    <scope>NUCLEOTIDE SEQUENCE [LARGE SCALE GENOMIC DNA]</scope>
    <source>
        <strain evidence="11 12">MD-104</strain>
    </source>
</reference>
<dbReference type="PROSITE" id="PS51192">
    <property type="entry name" value="HELICASE_ATP_BIND_1"/>
    <property type="match status" value="1"/>
</dbReference>
<dbReference type="Pfam" id="PF16124">
    <property type="entry name" value="RecQ_Zn_bind"/>
    <property type="match status" value="1"/>
</dbReference>
<evidence type="ECO:0000256" key="3">
    <source>
        <dbReference type="ARBA" id="ARBA00022801"/>
    </source>
</evidence>
<dbReference type="OMA" id="CKYPGKA"/>
<feature type="region of interest" description="Disordered" evidence="8">
    <location>
        <begin position="1"/>
        <end position="26"/>
    </location>
</feature>
<sequence length="758" mass="84591">MSDYFDGPESADLRDDPDFPRSLSEAGFEESTFGHTGYRGKQREIVGAAVGGADVFVLAPTGMGKSLCFQIPAIAESNGVTVVVSPLLEVARLRSVDATVVAMTSETPLHEKEEIIQDLYSSRPLTRLLYVSPEKFCTAEFNRLLAATYAHCRLNRLVVDEVNRSHEWGHDFRAEYRRLGSFRDKYPDVPIMALTATATPVVQEDIIRSLKMSRERLFKAVHPFNRVNLFYEVRYLSSPAPDAHMADVFEYISSLDRRRGRPSSGIVYCRSRARCDELAAYLRGKGLSARPYHRGIKPTMLNKTLEEWERGGDGEGGVNVVCATIAFGMGIDKADVRYVLHYDLPTSLEGYYQETGRGGRDGFPSKCVLFYSREDAFRARKLVTESHNKRIVRAESIDEPMPSQRATDSLTALINFAENVNVCRHVTICRYFGEIIDIGKPGVLKSYCNGMCDVCKNPEKTRNRKLELSSDDYIASHCIPCYVARSTHSNPEIVTKSMRRDVWRRNMRDGDEDDGLTRSSTIALSKEGNSSGTSFNAEPVKRSSCTFGADESLHSNTKRKKTIQPPILGMCPTEPGIQDDSENAPGPPQRQEAEPLDMYAEDSEDDVDRPSSPLQLPAIDIELDASFSHKIPQSLRNEAFASIRQAMHKVFKQAGVTLWKKADATSLDESLKNDVLATVSRALEFSVHSLCTTQDGYRTRSRQQIRAIKLLSELTPERSWTLSRTLASAYVGNLKAKTKHSGLDITGPRTPFIATTPS</sequence>
<keyword evidence="2 7" id="KW-0547">Nucleotide-binding</keyword>
<accession>A0A2H3JN87</accession>
<evidence type="ECO:0000256" key="2">
    <source>
        <dbReference type="ARBA" id="ARBA00022741"/>
    </source>
</evidence>
<dbReference type="GO" id="GO:0005694">
    <property type="term" value="C:chromosome"/>
    <property type="evidence" value="ECO:0007669"/>
    <property type="project" value="TreeGrafter"/>
</dbReference>
<dbReference type="InterPro" id="IPR004589">
    <property type="entry name" value="DNA_helicase_ATP-dep_RecQ"/>
</dbReference>
<protein>
    <recommendedName>
        <fullName evidence="7">ATP-dependent DNA helicase</fullName>
        <ecNumber evidence="7">5.6.2.4</ecNumber>
    </recommendedName>
</protein>
<dbReference type="Proteomes" id="UP000218811">
    <property type="component" value="Unassembled WGS sequence"/>
</dbReference>
<dbReference type="GO" id="GO:0005524">
    <property type="term" value="F:ATP binding"/>
    <property type="evidence" value="ECO:0007669"/>
    <property type="project" value="UniProtKB-KW"/>
</dbReference>
<name>A0A2H3JN87_WOLCO</name>
<dbReference type="PANTHER" id="PTHR13710:SF152">
    <property type="entry name" value="ATP-DEPENDENT DNA HELICASE Q5"/>
    <property type="match status" value="1"/>
</dbReference>
<dbReference type="GO" id="GO:0005634">
    <property type="term" value="C:nucleus"/>
    <property type="evidence" value="ECO:0007669"/>
    <property type="project" value="UniProtKB-SubCell"/>
</dbReference>
<dbReference type="GO" id="GO:0000724">
    <property type="term" value="P:double-strand break repair via homologous recombination"/>
    <property type="evidence" value="ECO:0007669"/>
    <property type="project" value="TreeGrafter"/>
</dbReference>
<dbReference type="OrthoDB" id="10261556at2759"/>
<evidence type="ECO:0000256" key="1">
    <source>
        <dbReference type="ARBA" id="ARBA00005446"/>
    </source>
</evidence>
<dbReference type="SUPFAM" id="SSF52540">
    <property type="entry name" value="P-loop containing nucleoside triphosphate hydrolases"/>
    <property type="match status" value="2"/>
</dbReference>
<keyword evidence="5 7" id="KW-0067">ATP-binding</keyword>
<dbReference type="InterPro" id="IPR027417">
    <property type="entry name" value="P-loop_NTPase"/>
</dbReference>
<dbReference type="NCBIfam" id="TIGR00614">
    <property type="entry name" value="recQ_fam"/>
    <property type="match status" value="1"/>
</dbReference>
<dbReference type="GO" id="GO:0043138">
    <property type="term" value="F:3'-5' DNA helicase activity"/>
    <property type="evidence" value="ECO:0007669"/>
    <property type="project" value="UniProtKB-EC"/>
</dbReference>
<evidence type="ECO:0000313" key="11">
    <source>
        <dbReference type="EMBL" id="PCH40269.1"/>
    </source>
</evidence>
<dbReference type="Pfam" id="PF00271">
    <property type="entry name" value="Helicase_C"/>
    <property type="match status" value="1"/>
</dbReference>
<dbReference type="InterPro" id="IPR014001">
    <property type="entry name" value="Helicase_ATP-bd"/>
</dbReference>
<dbReference type="PROSITE" id="PS51194">
    <property type="entry name" value="HELICASE_CTER"/>
    <property type="match status" value="1"/>
</dbReference>
<dbReference type="EC" id="5.6.2.4" evidence="7"/>
<dbReference type="SMART" id="SM00487">
    <property type="entry name" value="DEXDc"/>
    <property type="match status" value="1"/>
</dbReference>
<dbReference type="InterPro" id="IPR032284">
    <property type="entry name" value="RecQ_Zn-bd"/>
</dbReference>
<comment type="similarity">
    <text evidence="1 7">Belongs to the helicase family. RecQ subfamily.</text>
</comment>
<comment type="subcellular location">
    <subcellularLocation>
        <location evidence="7">Nucleus</location>
    </subcellularLocation>
</comment>
<dbReference type="Gene3D" id="3.40.50.300">
    <property type="entry name" value="P-loop containing nucleotide triphosphate hydrolases"/>
    <property type="match status" value="2"/>
</dbReference>
<keyword evidence="4 7" id="KW-0347">Helicase</keyword>
<dbReference type="Pfam" id="PF00270">
    <property type="entry name" value="DEAD"/>
    <property type="match status" value="1"/>
</dbReference>
<feature type="compositionally biased region" description="Polar residues" evidence="8">
    <location>
        <begin position="517"/>
        <end position="536"/>
    </location>
</feature>
<keyword evidence="7" id="KW-0539">Nucleus</keyword>
<dbReference type="AlphaFoldDB" id="A0A2H3JN87"/>
<keyword evidence="3 7" id="KW-0378">Hydrolase</keyword>
<dbReference type="PANTHER" id="PTHR13710">
    <property type="entry name" value="DNA HELICASE RECQ FAMILY MEMBER"/>
    <property type="match status" value="1"/>
</dbReference>
<dbReference type="InterPro" id="IPR001650">
    <property type="entry name" value="Helicase_C-like"/>
</dbReference>
<evidence type="ECO:0000256" key="7">
    <source>
        <dbReference type="RuleBase" id="RU364117"/>
    </source>
</evidence>
<evidence type="ECO:0000259" key="10">
    <source>
        <dbReference type="PROSITE" id="PS51194"/>
    </source>
</evidence>
<dbReference type="GO" id="GO:0016887">
    <property type="term" value="F:ATP hydrolysis activity"/>
    <property type="evidence" value="ECO:0007669"/>
    <property type="project" value="RHEA"/>
</dbReference>